<organism evidence="2 3">
    <name type="scientific">Hymenochirus boettgeri</name>
    <name type="common">Congo dwarf clawed frog</name>
    <dbReference type="NCBI Taxonomy" id="247094"/>
    <lineage>
        <taxon>Eukaryota</taxon>
        <taxon>Metazoa</taxon>
        <taxon>Chordata</taxon>
        <taxon>Craniata</taxon>
        <taxon>Vertebrata</taxon>
        <taxon>Euteleostomi</taxon>
        <taxon>Amphibia</taxon>
        <taxon>Batrachia</taxon>
        <taxon>Anura</taxon>
        <taxon>Pipoidea</taxon>
        <taxon>Pipidae</taxon>
        <taxon>Pipinae</taxon>
        <taxon>Hymenochirus</taxon>
    </lineage>
</organism>
<keyword evidence="3" id="KW-1185">Reference proteome</keyword>
<evidence type="ECO:0008006" key="4">
    <source>
        <dbReference type="Google" id="ProtNLM"/>
    </source>
</evidence>
<dbReference type="InterPro" id="IPR050413">
    <property type="entry name" value="TCR_beta_variable"/>
</dbReference>
<reference evidence="2" key="1">
    <citation type="thesis" date="2020" institute="ProQuest LLC" country="789 East Eisenhower Parkway, Ann Arbor, MI, USA">
        <title>Comparative Genomics and Chromosome Evolution.</title>
        <authorList>
            <person name="Mudd A.B."/>
        </authorList>
    </citation>
    <scope>NUCLEOTIDE SEQUENCE</scope>
    <source>
        <strain evidence="2">Female2</strain>
        <tissue evidence="2">Blood</tissue>
    </source>
</reference>
<evidence type="ECO:0000313" key="3">
    <source>
        <dbReference type="Proteomes" id="UP000812440"/>
    </source>
</evidence>
<comment type="caution">
    <text evidence="2">The sequence shown here is derived from an EMBL/GenBank/DDBJ whole genome shotgun (WGS) entry which is preliminary data.</text>
</comment>
<proteinExistence type="predicted"/>
<dbReference type="GO" id="GO:0007166">
    <property type="term" value="P:cell surface receptor signaling pathway"/>
    <property type="evidence" value="ECO:0007669"/>
    <property type="project" value="TreeGrafter"/>
</dbReference>
<gene>
    <name evidence="2" type="ORF">GDO86_020209</name>
</gene>
<dbReference type="AlphaFoldDB" id="A0A8T2IHL9"/>
<dbReference type="OrthoDB" id="8947657at2759"/>
<feature type="non-terminal residue" evidence="2">
    <location>
        <position position="127"/>
    </location>
</feature>
<dbReference type="Proteomes" id="UP000812440">
    <property type="component" value="Unassembled WGS sequence"/>
</dbReference>
<dbReference type="PANTHER" id="PTHR23268">
    <property type="entry name" value="T-CELL RECEPTOR BETA CHAIN"/>
    <property type="match status" value="1"/>
</dbReference>
<evidence type="ECO:0000313" key="2">
    <source>
        <dbReference type="EMBL" id="KAG8430654.1"/>
    </source>
</evidence>
<evidence type="ECO:0000256" key="1">
    <source>
        <dbReference type="ARBA" id="ARBA00022859"/>
    </source>
</evidence>
<keyword evidence="1" id="KW-0391">Immunity</keyword>
<dbReference type="Gene3D" id="2.60.40.10">
    <property type="entry name" value="Immunoglobulins"/>
    <property type="match status" value="1"/>
</dbReference>
<dbReference type="SUPFAM" id="SSF48726">
    <property type="entry name" value="Immunoglobulin"/>
    <property type="match status" value="1"/>
</dbReference>
<protein>
    <recommendedName>
        <fullName evidence="4">Ig-like domain-containing protein</fullName>
    </recommendedName>
</protein>
<dbReference type="PANTHER" id="PTHR23268:SF124">
    <property type="entry name" value="IG-LIKE DOMAIN-CONTAINING PROTEIN"/>
    <property type="match status" value="1"/>
</dbReference>
<dbReference type="EMBL" id="JAACNH010000736">
    <property type="protein sequence ID" value="KAG8430654.1"/>
    <property type="molecule type" value="Genomic_DNA"/>
</dbReference>
<dbReference type="InterPro" id="IPR036179">
    <property type="entry name" value="Ig-like_dom_sf"/>
</dbReference>
<dbReference type="InterPro" id="IPR013783">
    <property type="entry name" value="Ig-like_fold"/>
</dbReference>
<dbReference type="GO" id="GO:0002376">
    <property type="term" value="P:immune system process"/>
    <property type="evidence" value="ECO:0007669"/>
    <property type="project" value="UniProtKB-KW"/>
</dbReference>
<dbReference type="GO" id="GO:0005886">
    <property type="term" value="C:plasma membrane"/>
    <property type="evidence" value="ECO:0007669"/>
    <property type="project" value="TreeGrafter"/>
</dbReference>
<sequence>MAAYYSMYEDRMELTNKQVYGTITWQLTIAGLCQGVVVDQKPKLMIVKVGDPVKFACRHDDGSYIPALWYQQKPGQGMKLMVYSAGAAMGDTEKGFTSWRLDRPDVLESSLSLESAGSAEAAGYFCA</sequence>
<name>A0A8T2IHL9_9PIPI</name>
<accession>A0A8T2IHL9</accession>